<dbReference type="EMBL" id="CP037867">
    <property type="protein sequence ID" value="QBM30465.1"/>
    <property type="molecule type" value="Genomic_DNA"/>
</dbReference>
<keyword evidence="3" id="KW-1185">Reference proteome</keyword>
<sequence length="63" mass="7070">MNASTPATVPALAQDVALRDDERQPCEVWTRVMGYHRPVSSFNRGKQGEHAERRFFAEPGRAA</sequence>
<dbReference type="Pfam" id="PF13597">
    <property type="entry name" value="NRDD"/>
    <property type="match status" value="1"/>
</dbReference>
<organism evidence="2 3">
    <name type="scientific">Hydrogenophaga pseudoflava</name>
    <name type="common">Pseudomonas carboxydoflava</name>
    <dbReference type="NCBI Taxonomy" id="47421"/>
    <lineage>
        <taxon>Bacteria</taxon>
        <taxon>Pseudomonadati</taxon>
        <taxon>Pseudomonadota</taxon>
        <taxon>Betaproteobacteria</taxon>
        <taxon>Burkholderiales</taxon>
        <taxon>Comamonadaceae</taxon>
        <taxon>Hydrogenophaga</taxon>
    </lineage>
</organism>
<reference evidence="2 3" key="1">
    <citation type="submission" date="2019-03" db="EMBL/GenBank/DDBJ databases">
        <authorList>
            <person name="Sebastian G."/>
            <person name="Baumann P."/>
            <person name="Ruckert C."/>
            <person name="Kalinowski J."/>
            <person name="Nebel B."/>
            <person name="Takors R."/>
            <person name="Blombach B."/>
        </authorList>
    </citation>
    <scope>NUCLEOTIDE SEQUENCE [LARGE SCALE GENOMIC DNA]</scope>
    <source>
        <strain evidence="2 3">DSM 1084</strain>
    </source>
</reference>
<gene>
    <name evidence="2" type="ORF">HPF_22450</name>
</gene>
<evidence type="ECO:0000313" key="3">
    <source>
        <dbReference type="Proteomes" id="UP000293912"/>
    </source>
</evidence>
<accession>A0A4P6X676</accession>
<evidence type="ECO:0000256" key="1">
    <source>
        <dbReference type="SAM" id="MobiDB-lite"/>
    </source>
</evidence>
<protein>
    <submittedName>
        <fullName evidence="2">Uncharacterized protein</fullName>
    </submittedName>
</protein>
<feature type="compositionally biased region" description="Basic and acidic residues" evidence="1">
    <location>
        <begin position="46"/>
        <end position="56"/>
    </location>
</feature>
<name>A0A4P6X676_HYDPS</name>
<dbReference type="KEGG" id="hpse:HPF_22450"/>
<dbReference type="GO" id="GO:0008998">
    <property type="term" value="F:ribonucleoside-triphosphate reductase (thioredoxin) activity"/>
    <property type="evidence" value="ECO:0007669"/>
    <property type="project" value="InterPro"/>
</dbReference>
<feature type="region of interest" description="Disordered" evidence="1">
    <location>
        <begin position="43"/>
        <end position="63"/>
    </location>
</feature>
<dbReference type="InterPro" id="IPR012833">
    <property type="entry name" value="NrdD"/>
</dbReference>
<proteinExistence type="predicted"/>
<dbReference type="AlphaFoldDB" id="A0A4P6X676"/>
<dbReference type="RefSeq" id="WP_133157895.1">
    <property type="nucleotide sequence ID" value="NZ_CP037867.1"/>
</dbReference>
<dbReference type="Proteomes" id="UP000293912">
    <property type="component" value="Chromosome"/>
</dbReference>
<evidence type="ECO:0000313" key="2">
    <source>
        <dbReference type="EMBL" id="QBM30465.1"/>
    </source>
</evidence>
<dbReference type="GO" id="GO:0006260">
    <property type="term" value="P:DNA replication"/>
    <property type="evidence" value="ECO:0007669"/>
    <property type="project" value="InterPro"/>
</dbReference>